<dbReference type="AlphaFoldDB" id="A0AAE3LLQ3"/>
<accession>A0AAE3LLQ3</accession>
<evidence type="ECO:0000313" key="2">
    <source>
        <dbReference type="Proteomes" id="UP001209318"/>
    </source>
</evidence>
<evidence type="ECO:0000313" key="1">
    <source>
        <dbReference type="EMBL" id="MCU9612610.1"/>
    </source>
</evidence>
<name>A0AAE3LLQ3_9BACI</name>
<proteinExistence type="predicted"/>
<gene>
    <name evidence="1" type="ORF">OEV98_03405</name>
</gene>
<organism evidence="1 2">
    <name type="scientific">Perspicuibacillus lycopersici</name>
    <dbReference type="NCBI Taxonomy" id="1325689"/>
    <lineage>
        <taxon>Bacteria</taxon>
        <taxon>Bacillati</taxon>
        <taxon>Bacillota</taxon>
        <taxon>Bacilli</taxon>
        <taxon>Bacillales</taxon>
        <taxon>Bacillaceae</taxon>
        <taxon>Perspicuibacillus</taxon>
    </lineage>
</organism>
<sequence length="243" mass="29327">MKQIYAFETKEEYEKFQKVIQSFDRKLKDYQNTLEKDYALVDLPKGVVWTTEELATTVFSELPIPAFTNKNLIYMSPDIHTWRKLLIKQLDGKDLPNIQNFYENFSENHLFVILAHELTHHSDLFMDEFDDERENSIWFEEGMCFYLPRKLLLNEKEFQEITEIETVLVEVFKEKYGHHSLEDFGESSYKGSLSSIMFDYWRSYLSVKHIVEVWANHNIKLVFNRYHQWIKDDRKTPLMNYFS</sequence>
<reference evidence="1" key="1">
    <citation type="submission" date="2022-10" db="EMBL/GenBank/DDBJ databases">
        <title>Description of Fervidibacillus gen. nov. in the family Fervidibacillaceae fam. nov. with two species, Fervidibacillus albus sp. nov., and Fervidibacillus halotolerans sp. nov., isolated from tidal flat sediments.</title>
        <authorList>
            <person name="Kwon K.K."/>
            <person name="Yang S.-H."/>
        </authorList>
    </citation>
    <scope>NUCLEOTIDE SEQUENCE</scope>
    <source>
        <strain evidence="1">JCM 19140</strain>
    </source>
</reference>
<keyword evidence="2" id="KW-1185">Reference proteome</keyword>
<dbReference type="Proteomes" id="UP001209318">
    <property type="component" value="Unassembled WGS sequence"/>
</dbReference>
<protein>
    <submittedName>
        <fullName evidence="1">Uncharacterized protein</fullName>
    </submittedName>
</protein>
<dbReference type="EMBL" id="JAOUSF010000001">
    <property type="protein sequence ID" value="MCU9612610.1"/>
    <property type="molecule type" value="Genomic_DNA"/>
</dbReference>
<dbReference type="RefSeq" id="WP_263071794.1">
    <property type="nucleotide sequence ID" value="NZ_JAOUSF010000001.1"/>
</dbReference>
<comment type="caution">
    <text evidence="1">The sequence shown here is derived from an EMBL/GenBank/DDBJ whole genome shotgun (WGS) entry which is preliminary data.</text>
</comment>